<dbReference type="EMBL" id="JANVFS010000016">
    <property type="protein sequence ID" value="KAJ4479654.1"/>
    <property type="molecule type" value="Genomic_DNA"/>
</dbReference>
<dbReference type="AlphaFoldDB" id="A0A9W9ACJ9"/>
<evidence type="ECO:0000259" key="5">
    <source>
        <dbReference type="PROSITE" id="PS51821"/>
    </source>
</evidence>
<dbReference type="InterPro" id="IPR037525">
    <property type="entry name" value="Velvet_dom"/>
</dbReference>
<comment type="caution">
    <text evidence="6">The sequence shown here is derived from an EMBL/GenBank/DDBJ whole genome shotgun (WGS) entry which is preliminary data.</text>
</comment>
<evidence type="ECO:0000256" key="3">
    <source>
        <dbReference type="ARBA" id="ARBA00023163"/>
    </source>
</evidence>
<dbReference type="PANTHER" id="PTHR33572:SF3">
    <property type="entry name" value="VELVET COMPLEX SUBUNIT B"/>
    <property type="match status" value="1"/>
</dbReference>
<evidence type="ECO:0000256" key="2">
    <source>
        <dbReference type="ARBA" id="ARBA00023015"/>
    </source>
</evidence>
<dbReference type="PANTHER" id="PTHR33572">
    <property type="entry name" value="SPORE DEVELOPMENT REGULATOR VOSA"/>
    <property type="match status" value="1"/>
</dbReference>
<keyword evidence="2" id="KW-0805">Transcription regulation</keyword>
<dbReference type="PROSITE" id="PS51821">
    <property type="entry name" value="VELVET"/>
    <property type="match status" value="1"/>
</dbReference>
<keyword evidence="3" id="KW-0804">Transcription</keyword>
<feature type="domain" description="Velvet" evidence="5">
    <location>
        <begin position="52"/>
        <end position="257"/>
    </location>
</feature>
<proteinExistence type="predicted"/>
<dbReference type="Gene3D" id="2.60.40.3960">
    <property type="entry name" value="Velvet domain"/>
    <property type="match status" value="1"/>
</dbReference>
<evidence type="ECO:0000313" key="6">
    <source>
        <dbReference type="EMBL" id="KAJ4479654.1"/>
    </source>
</evidence>
<name>A0A9W9ACJ9_9AGAR</name>
<evidence type="ECO:0000313" key="7">
    <source>
        <dbReference type="Proteomes" id="UP001150238"/>
    </source>
</evidence>
<sequence>MSNPFHLDLYPDLEPFIDGVTVPVQGLDNRVCPIGDHYKNEAIYFTEGRWEGKRVRAELQELQHADSGRKYAEVDRRSIDPPPVVLLRLFERTPTGQYGYLENEVSNYENVGTMGLLCAVDLIPDIESSSGDYHLPPGVQNFSFTENPVPESEIARLTMNVLIGSKVVQPHLIELHGQKNLMFVFSDLAVRNLGYFRLRYRFFDLFSTAVPGKDTTIQAECIGGRFKVFSTKDFPGLQVSTDLTKRLSAQGVPLNVRNSERKLKTRKQDRTQPTLN</sequence>
<dbReference type="InterPro" id="IPR021740">
    <property type="entry name" value="Velvet"/>
</dbReference>
<evidence type="ECO:0000256" key="4">
    <source>
        <dbReference type="ARBA" id="ARBA00023242"/>
    </source>
</evidence>
<evidence type="ECO:0000256" key="1">
    <source>
        <dbReference type="ARBA" id="ARBA00004123"/>
    </source>
</evidence>
<keyword evidence="4" id="KW-0539">Nucleus</keyword>
<dbReference type="Proteomes" id="UP001150238">
    <property type="component" value="Unassembled WGS sequence"/>
</dbReference>
<organism evidence="6 7">
    <name type="scientific">Lentinula lateritia</name>
    <dbReference type="NCBI Taxonomy" id="40482"/>
    <lineage>
        <taxon>Eukaryota</taxon>
        <taxon>Fungi</taxon>
        <taxon>Dikarya</taxon>
        <taxon>Basidiomycota</taxon>
        <taxon>Agaricomycotina</taxon>
        <taxon>Agaricomycetes</taxon>
        <taxon>Agaricomycetidae</taxon>
        <taxon>Agaricales</taxon>
        <taxon>Marasmiineae</taxon>
        <taxon>Omphalotaceae</taxon>
        <taxon>Lentinula</taxon>
    </lineage>
</organism>
<dbReference type="Pfam" id="PF11754">
    <property type="entry name" value="Velvet"/>
    <property type="match status" value="1"/>
</dbReference>
<dbReference type="GO" id="GO:0005634">
    <property type="term" value="C:nucleus"/>
    <property type="evidence" value="ECO:0007669"/>
    <property type="project" value="UniProtKB-SubCell"/>
</dbReference>
<comment type="subcellular location">
    <subcellularLocation>
        <location evidence="1">Nucleus</location>
    </subcellularLocation>
</comment>
<protein>
    <submittedName>
        <fullName evidence="6">Velvet factor-domain-containing protein</fullName>
    </submittedName>
</protein>
<reference evidence="6" key="2">
    <citation type="journal article" date="2023" name="Proc. Natl. Acad. Sci. U.S.A.">
        <title>A global phylogenomic analysis of the shiitake genus Lentinula.</title>
        <authorList>
            <person name="Sierra-Patev S."/>
            <person name="Min B."/>
            <person name="Naranjo-Ortiz M."/>
            <person name="Looney B."/>
            <person name="Konkel Z."/>
            <person name="Slot J.C."/>
            <person name="Sakamoto Y."/>
            <person name="Steenwyk J.L."/>
            <person name="Rokas A."/>
            <person name="Carro J."/>
            <person name="Camarero S."/>
            <person name="Ferreira P."/>
            <person name="Molpeceres G."/>
            <person name="Ruiz-Duenas F.J."/>
            <person name="Serrano A."/>
            <person name="Henrissat B."/>
            <person name="Drula E."/>
            <person name="Hughes K.W."/>
            <person name="Mata J.L."/>
            <person name="Ishikawa N.K."/>
            <person name="Vargas-Isla R."/>
            <person name="Ushijima S."/>
            <person name="Smith C.A."/>
            <person name="Donoghue J."/>
            <person name="Ahrendt S."/>
            <person name="Andreopoulos W."/>
            <person name="He G."/>
            <person name="LaButti K."/>
            <person name="Lipzen A."/>
            <person name="Ng V."/>
            <person name="Riley R."/>
            <person name="Sandor L."/>
            <person name="Barry K."/>
            <person name="Martinez A.T."/>
            <person name="Xiao Y."/>
            <person name="Gibbons J.G."/>
            <person name="Terashima K."/>
            <person name="Grigoriev I.V."/>
            <person name="Hibbett D."/>
        </authorList>
    </citation>
    <scope>NUCLEOTIDE SEQUENCE</scope>
    <source>
        <strain evidence="6">Sp2 HRB7682 ss15</strain>
    </source>
</reference>
<gene>
    <name evidence="6" type="ORF">C8J55DRAFT_514006</name>
</gene>
<dbReference type="InterPro" id="IPR038491">
    <property type="entry name" value="Velvet_dom_sf"/>
</dbReference>
<reference evidence="6" key="1">
    <citation type="submission" date="2022-08" db="EMBL/GenBank/DDBJ databases">
        <authorList>
            <consortium name="DOE Joint Genome Institute"/>
            <person name="Min B."/>
            <person name="Riley R."/>
            <person name="Sierra-Patev S."/>
            <person name="Naranjo-Ortiz M."/>
            <person name="Looney B."/>
            <person name="Konkel Z."/>
            <person name="Slot J.C."/>
            <person name="Sakamoto Y."/>
            <person name="Steenwyk J.L."/>
            <person name="Rokas A."/>
            <person name="Carro J."/>
            <person name="Camarero S."/>
            <person name="Ferreira P."/>
            <person name="Molpeceres G."/>
            <person name="Ruiz-Duenas F.J."/>
            <person name="Serrano A."/>
            <person name="Henrissat B."/>
            <person name="Drula E."/>
            <person name="Hughes K.W."/>
            <person name="Mata J.L."/>
            <person name="Ishikawa N.K."/>
            <person name="Vargas-Isla R."/>
            <person name="Ushijima S."/>
            <person name="Smith C.A."/>
            <person name="Ahrendt S."/>
            <person name="Andreopoulos W."/>
            <person name="He G."/>
            <person name="Labutti K."/>
            <person name="Lipzen A."/>
            <person name="Ng V."/>
            <person name="Sandor L."/>
            <person name="Barry K."/>
            <person name="Martinez A.T."/>
            <person name="Xiao Y."/>
            <person name="Gibbons J.G."/>
            <person name="Terashima K."/>
            <person name="Hibbett D.S."/>
            <person name="Grigoriev I.V."/>
        </authorList>
    </citation>
    <scope>NUCLEOTIDE SEQUENCE</scope>
    <source>
        <strain evidence="6">Sp2 HRB7682 ss15</strain>
    </source>
</reference>
<accession>A0A9W9ACJ9</accession>